<reference evidence="1" key="1">
    <citation type="submission" date="2021-05" db="EMBL/GenBank/DDBJ databases">
        <authorList>
            <person name="Pan Q."/>
            <person name="Jouanno E."/>
            <person name="Zahm M."/>
            <person name="Klopp C."/>
            <person name="Cabau C."/>
            <person name="Louis A."/>
            <person name="Berthelot C."/>
            <person name="Parey E."/>
            <person name="Roest Crollius H."/>
            <person name="Montfort J."/>
            <person name="Robinson-Rechavi M."/>
            <person name="Bouchez O."/>
            <person name="Lampietro C."/>
            <person name="Lopez Roques C."/>
            <person name="Donnadieu C."/>
            <person name="Postlethwait J."/>
            <person name="Bobe J."/>
            <person name="Dillon D."/>
            <person name="Chandos A."/>
            <person name="von Hippel F."/>
            <person name="Guiguen Y."/>
        </authorList>
    </citation>
    <scope>NUCLEOTIDE SEQUENCE</scope>
    <source>
        <strain evidence="1">YG-Jan2019</strain>
    </source>
</reference>
<name>A0ACC2F2Q3_DALPE</name>
<organism evidence="1 2">
    <name type="scientific">Dallia pectoralis</name>
    <name type="common">Alaska blackfish</name>
    <dbReference type="NCBI Taxonomy" id="75939"/>
    <lineage>
        <taxon>Eukaryota</taxon>
        <taxon>Metazoa</taxon>
        <taxon>Chordata</taxon>
        <taxon>Craniata</taxon>
        <taxon>Vertebrata</taxon>
        <taxon>Euteleostomi</taxon>
        <taxon>Actinopterygii</taxon>
        <taxon>Neopterygii</taxon>
        <taxon>Teleostei</taxon>
        <taxon>Protacanthopterygii</taxon>
        <taxon>Esociformes</taxon>
        <taxon>Umbridae</taxon>
        <taxon>Dallia</taxon>
    </lineage>
</organism>
<protein>
    <submittedName>
        <fullName evidence="1">Uncharacterized protein</fullName>
    </submittedName>
</protein>
<evidence type="ECO:0000313" key="1">
    <source>
        <dbReference type="EMBL" id="KAJ7985623.1"/>
    </source>
</evidence>
<dbReference type="EMBL" id="CM055763">
    <property type="protein sequence ID" value="KAJ7985623.1"/>
    <property type="molecule type" value="Genomic_DNA"/>
</dbReference>
<dbReference type="Proteomes" id="UP001157502">
    <property type="component" value="Chromosome 36"/>
</dbReference>
<evidence type="ECO:0000313" key="2">
    <source>
        <dbReference type="Proteomes" id="UP001157502"/>
    </source>
</evidence>
<sequence>MWVFFCCFLNPILLPVSATQLPEKGPTTGAVIGGIIGVILLLAIIGSVVALVRKNHNKMYSVDGPSRYRAPPPRNQTTVTSSSTDRLNSGRNPENDDQRPVDQLYYSLQIVQPSTDREAYVDEGYNQETEKLCLAGAPYSREDPQHNDVQPQDVLNQFAANDYHDDVELQTPTSGVTWGNSFVSRAMFV</sequence>
<proteinExistence type="predicted"/>
<accession>A0ACC2F2Q3</accession>
<gene>
    <name evidence="1" type="ORF">DPEC_G00353990</name>
</gene>
<comment type="caution">
    <text evidence="1">The sequence shown here is derived from an EMBL/GenBank/DDBJ whole genome shotgun (WGS) entry which is preliminary data.</text>
</comment>
<keyword evidence="2" id="KW-1185">Reference proteome</keyword>